<gene>
    <name evidence="6" type="ORF">CKAH01_18265</name>
</gene>
<keyword evidence="1" id="KW-0547">Nucleotide-binding</keyword>
<dbReference type="CDD" id="cd18793">
    <property type="entry name" value="SF2_C_SNF"/>
    <property type="match status" value="1"/>
</dbReference>
<keyword evidence="2" id="KW-0378">Hydrolase</keyword>
<dbReference type="GO" id="GO:0016787">
    <property type="term" value="F:hydrolase activity"/>
    <property type="evidence" value="ECO:0007669"/>
    <property type="project" value="UniProtKB-KW"/>
</dbReference>
<feature type="domain" description="Helicase ATP-binding" evidence="4">
    <location>
        <begin position="1"/>
        <end position="96"/>
    </location>
</feature>
<dbReference type="GO" id="GO:0008094">
    <property type="term" value="F:ATP-dependent activity, acting on DNA"/>
    <property type="evidence" value="ECO:0007669"/>
    <property type="project" value="TreeGrafter"/>
</dbReference>
<sequence>MAATKASLNGINVVLTTYHTVSAEWKSGAATQASPLFMHQWRRVILDEAHLIRNTNSRMTGAVCALESISRWAVTGTPIQNRLSDLATLVKFIRAYPYTDTKQFELDLVHLWKSGHDETAIQRLKRMSACLILRRPKGTISLPPKHDKLCAVEFTPDERIAYNKMRQRVIAKIDSALSQDSGCTKQSHTTVYHNALQQIESLRLFCNLGLGYDARHDITEQDSTPNNYEWVHRAQHMFNLQWQEASIACLGCSSTCEMDYSITDQGYSEGFRPRYFECLQFTCSDCVRRSAEVNRTLCCGHKPSCISAPISTDISNIEHLPFPGVVEKSPTDSLPSKVRVLIADLKRQPPGVKSIVFSTWRMTLRVVEQALDTAGKSCVRFDGSVSHKERELAVERFRKDAATSIMLLTLSCGAVGLTLTVATRVYLMEPHWNPNLEEQALARVYRIGQTWEVTTIRLYIRDSFEERVMEVQQTKKQLSGLILSPHDGDRWDDSLAGLEVSPSSIPRDIIGPVRLTTNFE</sequence>
<dbReference type="SMART" id="SM00490">
    <property type="entry name" value="HELICc"/>
    <property type="match status" value="1"/>
</dbReference>
<proteinExistence type="predicted"/>
<organism evidence="6 7">
    <name type="scientific">Colletotrichum kahawae</name>
    <name type="common">Coffee berry disease fungus</name>
    <dbReference type="NCBI Taxonomy" id="34407"/>
    <lineage>
        <taxon>Eukaryota</taxon>
        <taxon>Fungi</taxon>
        <taxon>Dikarya</taxon>
        <taxon>Ascomycota</taxon>
        <taxon>Pezizomycotina</taxon>
        <taxon>Sordariomycetes</taxon>
        <taxon>Hypocreomycetidae</taxon>
        <taxon>Glomerellales</taxon>
        <taxon>Glomerellaceae</taxon>
        <taxon>Colletotrichum</taxon>
        <taxon>Colletotrichum gloeosporioides species complex</taxon>
    </lineage>
</organism>
<dbReference type="EMBL" id="VYYT01000302">
    <property type="protein sequence ID" value="KAK2745443.1"/>
    <property type="molecule type" value="Genomic_DNA"/>
</dbReference>
<evidence type="ECO:0000256" key="2">
    <source>
        <dbReference type="ARBA" id="ARBA00022801"/>
    </source>
</evidence>
<dbReference type="InterPro" id="IPR001650">
    <property type="entry name" value="Helicase_C-like"/>
</dbReference>
<dbReference type="SUPFAM" id="SSF52540">
    <property type="entry name" value="P-loop containing nucleoside triphosphate hydrolases"/>
    <property type="match status" value="1"/>
</dbReference>
<name>A0AAE0D364_COLKA</name>
<evidence type="ECO:0000313" key="6">
    <source>
        <dbReference type="EMBL" id="KAK2745443.1"/>
    </source>
</evidence>
<dbReference type="Pfam" id="PF00176">
    <property type="entry name" value="SNF2-rel_dom"/>
    <property type="match status" value="1"/>
</dbReference>
<dbReference type="Gene3D" id="3.40.50.10810">
    <property type="entry name" value="Tandem AAA-ATPase domain"/>
    <property type="match status" value="1"/>
</dbReference>
<dbReference type="InterPro" id="IPR049730">
    <property type="entry name" value="SNF2/RAD54-like_C"/>
</dbReference>
<dbReference type="GO" id="GO:0006281">
    <property type="term" value="P:DNA repair"/>
    <property type="evidence" value="ECO:0007669"/>
    <property type="project" value="TreeGrafter"/>
</dbReference>
<dbReference type="InterPro" id="IPR014001">
    <property type="entry name" value="Helicase_ATP-bd"/>
</dbReference>
<dbReference type="Proteomes" id="UP001281614">
    <property type="component" value="Unassembled WGS sequence"/>
</dbReference>
<dbReference type="GO" id="GO:0005634">
    <property type="term" value="C:nucleus"/>
    <property type="evidence" value="ECO:0007669"/>
    <property type="project" value="TreeGrafter"/>
</dbReference>
<dbReference type="Gene3D" id="3.40.50.300">
    <property type="entry name" value="P-loop containing nucleotide triphosphate hydrolases"/>
    <property type="match status" value="1"/>
</dbReference>
<evidence type="ECO:0000259" key="5">
    <source>
        <dbReference type="PROSITE" id="PS51194"/>
    </source>
</evidence>
<dbReference type="Pfam" id="PF00271">
    <property type="entry name" value="Helicase_C"/>
    <property type="match status" value="1"/>
</dbReference>
<dbReference type="AlphaFoldDB" id="A0AAE0D364"/>
<dbReference type="InterPro" id="IPR000330">
    <property type="entry name" value="SNF2_N"/>
</dbReference>
<reference evidence="6" key="1">
    <citation type="submission" date="2023-02" db="EMBL/GenBank/DDBJ databases">
        <title>Colletotrichum kahawae CIFC_Que2 genome sequencing and assembly.</title>
        <authorList>
            <person name="Baroncelli R."/>
        </authorList>
    </citation>
    <scope>NUCLEOTIDE SEQUENCE</scope>
    <source>
        <strain evidence="6">CIFC_Que2</strain>
    </source>
</reference>
<evidence type="ECO:0000256" key="1">
    <source>
        <dbReference type="ARBA" id="ARBA00022741"/>
    </source>
</evidence>
<feature type="domain" description="Helicase C-terminal" evidence="5">
    <location>
        <begin position="337"/>
        <end position="489"/>
    </location>
</feature>
<protein>
    <submittedName>
        <fullName evidence="6">Alpha-mannosyltransferase</fullName>
    </submittedName>
</protein>
<dbReference type="PROSITE" id="PS51192">
    <property type="entry name" value="HELICASE_ATP_BIND_1"/>
    <property type="match status" value="1"/>
</dbReference>
<dbReference type="InterPro" id="IPR050628">
    <property type="entry name" value="SNF2_RAD54_helicase_TF"/>
</dbReference>
<accession>A0AAE0D364</accession>
<keyword evidence="3" id="KW-0067">ATP-binding</keyword>
<evidence type="ECO:0000259" key="4">
    <source>
        <dbReference type="PROSITE" id="PS51192"/>
    </source>
</evidence>
<dbReference type="InterPro" id="IPR027417">
    <property type="entry name" value="P-loop_NTPase"/>
</dbReference>
<dbReference type="InterPro" id="IPR038718">
    <property type="entry name" value="SNF2-like_sf"/>
</dbReference>
<evidence type="ECO:0000313" key="7">
    <source>
        <dbReference type="Proteomes" id="UP001281614"/>
    </source>
</evidence>
<dbReference type="CDD" id="cd18008">
    <property type="entry name" value="DEXDc_SHPRH-like"/>
    <property type="match status" value="1"/>
</dbReference>
<keyword evidence="7" id="KW-1185">Reference proteome</keyword>
<dbReference type="PANTHER" id="PTHR45626">
    <property type="entry name" value="TRANSCRIPTION TERMINATION FACTOR 2-RELATED"/>
    <property type="match status" value="1"/>
</dbReference>
<dbReference type="PROSITE" id="PS51194">
    <property type="entry name" value="HELICASE_CTER"/>
    <property type="match status" value="1"/>
</dbReference>
<dbReference type="GO" id="GO:0005524">
    <property type="term" value="F:ATP binding"/>
    <property type="evidence" value="ECO:0007669"/>
    <property type="project" value="UniProtKB-KW"/>
</dbReference>
<dbReference type="PANTHER" id="PTHR45626:SF22">
    <property type="entry name" value="DNA REPAIR PROTEIN RAD5"/>
    <property type="match status" value="1"/>
</dbReference>
<comment type="caution">
    <text evidence="6">The sequence shown here is derived from an EMBL/GenBank/DDBJ whole genome shotgun (WGS) entry which is preliminary data.</text>
</comment>
<evidence type="ECO:0000256" key="3">
    <source>
        <dbReference type="ARBA" id="ARBA00022840"/>
    </source>
</evidence>